<dbReference type="PROSITE" id="PS01124">
    <property type="entry name" value="HTH_ARAC_FAMILY_2"/>
    <property type="match status" value="1"/>
</dbReference>
<evidence type="ECO:0000256" key="3">
    <source>
        <dbReference type="ARBA" id="ARBA00023163"/>
    </source>
</evidence>
<reference evidence="7" key="1">
    <citation type="submission" date="2016-08" db="EMBL/GenBank/DDBJ databases">
        <title>Complete Genome Seqeunce of Paenibacillus sp. BIHB 4019 from tea rhizoplane.</title>
        <authorList>
            <person name="Thakur R."/>
            <person name="Swarnkar M.K."/>
            <person name="Gulati A."/>
        </authorList>
    </citation>
    <scope>NUCLEOTIDE SEQUENCE [LARGE SCALE GENOMIC DNA]</scope>
    <source>
        <strain evidence="7">BIHB4019</strain>
    </source>
</reference>
<dbReference type="Pfam" id="PF00072">
    <property type="entry name" value="Response_reg"/>
    <property type="match status" value="1"/>
</dbReference>
<dbReference type="Gene3D" id="1.10.10.60">
    <property type="entry name" value="Homeodomain-like"/>
    <property type="match status" value="2"/>
</dbReference>
<feature type="domain" description="Response regulatory" evidence="6">
    <location>
        <begin position="5"/>
        <end position="122"/>
    </location>
</feature>
<evidence type="ECO:0008006" key="8">
    <source>
        <dbReference type="Google" id="ProtNLM"/>
    </source>
</evidence>
<dbReference type="InterPro" id="IPR018062">
    <property type="entry name" value="HTH_AraC-typ_CS"/>
</dbReference>
<dbReference type="SUPFAM" id="SSF52172">
    <property type="entry name" value="CheY-like"/>
    <property type="match status" value="1"/>
</dbReference>
<keyword evidence="1" id="KW-0805">Transcription regulation</keyword>
<sequence length="518" mass="58381">MNWVKVMLVDDEVLAIEHMKNLISWQQLGYEIVCTANKPSQVVKLAREHRPDLIIMDIVMPGKDGLALSRELLAEGLVLKIVLLTSYKEFEYAKEALKLGVSNYWIKHEMDAEAVKRELGGLREEIESDKRLRKNDRGRLLIDWLGGRPLSDAQWRTATAEVGAAFDRLHLLVLEPARIMPLLPGTAIGKPEWPTDWPDAGDSSLLAAIPFLESCFVLIYGDKSSRGEGKMRELLEEKAVEARRTIEQLTGRPAAMAMAYGLPNRADVPAKLAEALKWLSQAMFYAPSHLFRLNELRRAEENASVHLDWEEGLAKTKELLPGHQYEAAAREISALFARALAAKDAVGFADLCRQLVAVLNRYRSTCGLPSLAEAWAAGPGTTADWTSLMGIRDWFLTELNALAEATSGLPAVSRKVRQALEQMERHYSDPELDADAIARQLGISRDHFRHLFKLETGQTALDRLTEIRMEKAKLLLDEGNLKVYEIADRVGFRNGQYFSQVFRKMTGMTPLEYMEKRR</sequence>
<dbReference type="Pfam" id="PF12833">
    <property type="entry name" value="HTH_18"/>
    <property type="match status" value="1"/>
</dbReference>
<dbReference type="InterPro" id="IPR018060">
    <property type="entry name" value="HTH_AraC"/>
</dbReference>
<evidence type="ECO:0000256" key="4">
    <source>
        <dbReference type="PROSITE-ProRule" id="PRU00169"/>
    </source>
</evidence>
<dbReference type="CDD" id="cd17536">
    <property type="entry name" value="REC_YesN-like"/>
    <property type="match status" value="1"/>
</dbReference>
<dbReference type="InterPro" id="IPR020449">
    <property type="entry name" value="Tscrpt_reg_AraC-type_HTH"/>
</dbReference>
<name>A0A1B2DG27_9BACL</name>
<evidence type="ECO:0000256" key="1">
    <source>
        <dbReference type="ARBA" id="ARBA00023015"/>
    </source>
</evidence>
<dbReference type="PROSITE" id="PS00041">
    <property type="entry name" value="HTH_ARAC_FAMILY_1"/>
    <property type="match status" value="1"/>
</dbReference>
<proteinExistence type="predicted"/>
<evidence type="ECO:0000256" key="2">
    <source>
        <dbReference type="ARBA" id="ARBA00023125"/>
    </source>
</evidence>
<dbReference type="GO" id="GO:0043565">
    <property type="term" value="F:sequence-specific DNA binding"/>
    <property type="evidence" value="ECO:0007669"/>
    <property type="project" value="InterPro"/>
</dbReference>
<organism evidence="7">
    <name type="scientific">Paenibacillus sp. BIHB 4019</name>
    <dbReference type="NCBI Taxonomy" id="1870819"/>
    <lineage>
        <taxon>Bacteria</taxon>
        <taxon>Bacillati</taxon>
        <taxon>Bacillota</taxon>
        <taxon>Bacilli</taxon>
        <taxon>Bacillales</taxon>
        <taxon>Paenibacillaceae</taxon>
        <taxon>Paenibacillus</taxon>
    </lineage>
</organism>
<accession>A0A1B2DG27</accession>
<dbReference type="EMBL" id="CP016808">
    <property type="protein sequence ID" value="ANY66661.1"/>
    <property type="molecule type" value="Genomic_DNA"/>
</dbReference>
<protein>
    <recommendedName>
        <fullName evidence="8">DNA-binding response regulator</fullName>
    </recommendedName>
</protein>
<dbReference type="Gene3D" id="3.40.50.2300">
    <property type="match status" value="1"/>
</dbReference>
<keyword evidence="2" id="KW-0238">DNA-binding</keyword>
<dbReference type="PANTHER" id="PTHR43280">
    <property type="entry name" value="ARAC-FAMILY TRANSCRIPTIONAL REGULATOR"/>
    <property type="match status" value="1"/>
</dbReference>
<evidence type="ECO:0000259" key="6">
    <source>
        <dbReference type="PROSITE" id="PS50110"/>
    </source>
</evidence>
<evidence type="ECO:0000259" key="5">
    <source>
        <dbReference type="PROSITE" id="PS01124"/>
    </source>
</evidence>
<dbReference type="PRINTS" id="PR00032">
    <property type="entry name" value="HTHARAC"/>
</dbReference>
<keyword evidence="4" id="KW-0597">Phosphoprotein</keyword>
<dbReference type="GO" id="GO:0000160">
    <property type="term" value="P:phosphorelay signal transduction system"/>
    <property type="evidence" value="ECO:0007669"/>
    <property type="project" value="InterPro"/>
</dbReference>
<dbReference type="AlphaFoldDB" id="A0A1B2DG27"/>
<dbReference type="SMART" id="SM00448">
    <property type="entry name" value="REC"/>
    <property type="match status" value="1"/>
</dbReference>
<evidence type="ECO:0000313" key="7">
    <source>
        <dbReference type="EMBL" id="ANY66661.1"/>
    </source>
</evidence>
<dbReference type="InterPro" id="IPR009057">
    <property type="entry name" value="Homeodomain-like_sf"/>
</dbReference>
<dbReference type="SMART" id="SM00342">
    <property type="entry name" value="HTH_ARAC"/>
    <property type="match status" value="1"/>
</dbReference>
<keyword evidence="3" id="KW-0804">Transcription</keyword>
<dbReference type="GO" id="GO:0003700">
    <property type="term" value="F:DNA-binding transcription factor activity"/>
    <property type="evidence" value="ECO:0007669"/>
    <property type="project" value="InterPro"/>
</dbReference>
<feature type="domain" description="HTH araC/xylS-type" evidence="5">
    <location>
        <begin position="417"/>
        <end position="516"/>
    </location>
</feature>
<dbReference type="SUPFAM" id="SSF46689">
    <property type="entry name" value="Homeodomain-like"/>
    <property type="match status" value="2"/>
</dbReference>
<dbReference type="InterPro" id="IPR011006">
    <property type="entry name" value="CheY-like_superfamily"/>
</dbReference>
<gene>
    <name evidence="7" type="ORF">BBD42_09455</name>
</gene>
<feature type="modified residue" description="4-aspartylphosphate" evidence="4">
    <location>
        <position position="57"/>
    </location>
</feature>
<dbReference type="RefSeq" id="WP_099517943.1">
    <property type="nucleotide sequence ID" value="NZ_CP016808.1"/>
</dbReference>
<dbReference type="InterPro" id="IPR001789">
    <property type="entry name" value="Sig_transdc_resp-reg_receiver"/>
</dbReference>
<dbReference type="PROSITE" id="PS50110">
    <property type="entry name" value="RESPONSE_REGULATORY"/>
    <property type="match status" value="1"/>
</dbReference>
<dbReference type="PANTHER" id="PTHR43280:SF28">
    <property type="entry name" value="HTH-TYPE TRANSCRIPTIONAL ACTIVATOR RHAS"/>
    <property type="match status" value="1"/>
</dbReference>